<protein>
    <submittedName>
        <fullName evidence="1">Uncharacterized protein</fullName>
    </submittedName>
</protein>
<name>A0A4D8PP66_9PROT</name>
<dbReference type="Proteomes" id="UP000298595">
    <property type="component" value="Plasmid p1"/>
</dbReference>
<dbReference type="AlphaFoldDB" id="A0A4D8PP66"/>
<keyword evidence="1" id="KW-0614">Plasmid</keyword>
<geneLocation type="plasmid" evidence="1 2">
    <name>p1</name>
</geneLocation>
<sequence length="98" mass="10277">MRIAALSLSPLLDSYQRLAACCAAQEPAAPDELDGMLGNLEHVLACAEVETAEDLIAKGRFLLTYRNDPAMIPPAALESLVAGIERLCSAAIQPAIAA</sequence>
<dbReference type="RefSeq" id="WP_137116138.1">
    <property type="nucleotide sequence ID" value="NZ_CP032322.1"/>
</dbReference>
<proteinExistence type="predicted"/>
<organism evidence="1 2">
    <name type="scientific">Azospirillum argentinense</name>
    <dbReference type="NCBI Taxonomy" id="2970906"/>
    <lineage>
        <taxon>Bacteria</taxon>
        <taxon>Pseudomonadati</taxon>
        <taxon>Pseudomonadota</taxon>
        <taxon>Alphaproteobacteria</taxon>
        <taxon>Rhodospirillales</taxon>
        <taxon>Azospirillaceae</taxon>
        <taxon>Azospirillum</taxon>
    </lineage>
</organism>
<gene>
    <name evidence="1" type="ORF">D3093_15000</name>
</gene>
<accession>A0A4D8PP66</accession>
<evidence type="ECO:0000313" key="2">
    <source>
        <dbReference type="Proteomes" id="UP000298595"/>
    </source>
</evidence>
<reference evidence="1 2" key="1">
    <citation type="submission" date="2018-09" db="EMBL/GenBank/DDBJ databases">
        <title>Whole genome based analysis of evolution and adaptive divergence in Indian and Brazilian strains of Azospirillum brasilense.</title>
        <authorList>
            <person name="Singh C."/>
            <person name="Tripathi A.K."/>
        </authorList>
    </citation>
    <scope>NUCLEOTIDE SEQUENCE [LARGE SCALE GENOMIC DNA]</scope>
    <source>
        <strain evidence="1 2">MTCC4035</strain>
        <plasmid evidence="1 2">p1</plasmid>
    </source>
</reference>
<evidence type="ECO:0000313" key="1">
    <source>
        <dbReference type="EMBL" id="QCN96649.1"/>
    </source>
</evidence>
<dbReference type="EMBL" id="CP032322">
    <property type="protein sequence ID" value="QCN96649.1"/>
    <property type="molecule type" value="Genomic_DNA"/>
</dbReference>
<dbReference type="KEGG" id="aare:D3093_15000"/>